<name>A0ABT4PN59_9MYCO</name>
<feature type="domain" description="Mammalian cell entry C-terminal" evidence="3">
    <location>
        <begin position="126"/>
        <end position="344"/>
    </location>
</feature>
<sequence>MIDLHHHPPYKTAGAALIALMVVVGVLFSLQFRGAFTPRAELTVVSSRAGLVVDPGSKVTFNGVEIGRVTGIGTVATDDSQQARLSLDVDPRYLGLIPANVVTDINASTVFGNKYIAFSSPADPAAQRLSDGAVVVASSVTTEFNTVFETVTALAEQVDPIKLNQTLSTTAQALTGLGDRFGGSLTDGNAILDDLNPRMPRLREDVTNLADLADVYADASQDLWDGLDGAVVTARALNDRRADVDAALLASIGFANTGGDTFERAGPYFVRVAEDLRPTAKLLDDYRGMIFCTIRNYHDVAPEIQRTLGGDNGFSLRSAGAPTGAGNPYIYPDNLPRVNARGGPGGRPGCWQKVTRELWPMPYLVMDTGYSIAPYNHLEIGRPFAIDYVWGRQFGELTINP</sequence>
<feature type="domain" description="Mce/MlaD" evidence="2">
    <location>
        <begin position="41"/>
        <end position="120"/>
    </location>
</feature>
<dbReference type="Pfam" id="PF02470">
    <property type="entry name" value="MlaD"/>
    <property type="match status" value="1"/>
</dbReference>
<evidence type="ECO:0000259" key="2">
    <source>
        <dbReference type="Pfam" id="PF02470"/>
    </source>
</evidence>
<evidence type="ECO:0000313" key="4">
    <source>
        <dbReference type="EMBL" id="MCZ8378013.1"/>
    </source>
</evidence>
<dbReference type="InterPro" id="IPR024516">
    <property type="entry name" value="Mce_C"/>
</dbReference>
<proteinExistence type="predicted"/>
<keyword evidence="1" id="KW-0812">Transmembrane</keyword>
<dbReference type="InterPro" id="IPR005693">
    <property type="entry name" value="Mce"/>
</dbReference>
<evidence type="ECO:0000313" key="5">
    <source>
        <dbReference type="Proteomes" id="UP001142153"/>
    </source>
</evidence>
<evidence type="ECO:0000259" key="3">
    <source>
        <dbReference type="Pfam" id="PF11887"/>
    </source>
</evidence>
<dbReference type="InterPro" id="IPR003399">
    <property type="entry name" value="Mce/MlaD"/>
</dbReference>
<gene>
    <name evidence="4" type="ORF">O6P37_03990</name>
</gene>
<organism evidence="4 5">
    <name type="scientific">Mycobacterium hippophais</name>
    <dbReference type="NCBI Taxonomy" id="3016340"/>
    <lineage>
        <taxon>Bacteria</taxon>
        <taxon>Bacillati</taxon>
        <taxon>Actinomycetota</taxon>
        <taxon>Actinomycetes</taxon>
        <taxon>Mycobacteriales</taxon>
        <taxon>Mycobacteriaceae</taxon>
        <taxon>Mycobacterium</taxon>
    </lineage>
</organism>
<evidence type="ECO:0000256" key="1">
    <source>
        <dbReference type="SAM" id="Phobius"/>
    </source>
</evidence>
<dbReference type="RefSeq" id="WP_269892821.1">
    <property type="nucleotide sequence ID" value="NZ_JAPZPY010000001.1"/>
</dbReference>
<feature type="transmembrane region" description="Helical" evidence="1">
    <location>
        <begin position="12"/>
        <end position="30"/>
    </location>
</feature>
<keyword evidence="5" id="KW-1185">Reference proteome</keyword>
<dbReference type="PANTHER" id="PTHR33371">
    <property type="entry name" value="INTERMEMBRANE PHOSPHOLIPID TRANSPORT SYSTEM BINDING PROTEIN MLAD-RELATED"/>
    <property type="match status" value="1"/>
</dbReference>
<keyword evidence="1" id="KW-0472">Membrane</keyword>
<dbReference type="InterPro" id="IPR052336">
    <property type="entry name" value="MlaD_Phospholipid_Transporter"/>
</dbReference>
<comment type="caution">
    <text evidence="4">The sequence shown here is derived from an EMBL/GenBank/DDBJ whole genome shotgun (WGS) entry which is preliminary data.</text>
</comment>
<accession>A0ABT4PN59</accession>
<dbReference type="NCBIfam" id="TIGR00996">
    <property type="entry name" value="Mtu_fam_mce"/>
    <property type="match status" value="1"/>
</dbReference>
<dbReference type="PANTHER" id="PTHR33371:SF19">
    <property type="entry name" value="MCE-FAMILY PROTEIN MCE4A"/>
    <property type="match status" value="1"/>
</dbReference>
<dbReference type="EMBL" id="JAPZPY010000001">
    <property type="protein sequence ID" value="MCZ8378013.1"/>
    <property type="molecule type" value="Genomic_DNA"/>
</dbReference>
<keyword evidence="1" id="KW-1133">Transmembrane helix</keyword>
<dbReference type="Proteomes" id="UP001142153">
    <property type="component" value="Unassembled WGS sequence"/>
</dbReference>
<reference evidence="4" key="1">
    <citation type="submission" date="2022-12" db="EMBL/GenBank/DDBJ databases">
        <authorList>
            <person name="Deng Y."/>
            <person name="Zhang Y.-Q."/>
        </authorList>
    </citation>
    <scope>NUCLEOTIDE SEQUENCE</scope>
    <source>
        <strain evidence="4">CPCC 205372</strain>
    </source>
</reference>
<dbReference type="Pfam" id="PF11887">
    <property type="entry name" value="Mce4_CUP1"/>
    <property type="match status" value="1"/>
</dbReference>
<protein>
    <submittedName>
        <fullName evidence="4">MCE family protein</fullName>
    </submittedName>
</protein>